<feature type="transmembrane region" description="Helical" evidence="1">
    <location>
        <begin position="28"/>
        <end position="45"/>
    </location>
</feature>
<dbReference type="EMBL" id="QZDT01000032">
    <property type="protein sequence ID" value="NBJ94188.1"/>
    <property type="molecule type" value="Genomic_DNA"/>
</dbReference>
<dbReference type="OrthoDB" id="2057245at2"/>
<reference evidence="3" key="1">
    <citation type="submission" date="2018-09" db="EMBL/GenBank/DDBJ databases">
        <title>Murine metabolic-syndrome-specific gut microbial biobank.</title>
        <authorList>
            <person name="Liu C."/>
        </authorList>
    </citation>
    <scope>NUCLEOTIDE SEQUENCE</scope>
    <source>
        <strain evidence="3">D42-62</strain>
    </source>
</reference>
<dbReference type="Gene3D" id="1.20.120.1220">
    <property type="match status" value="1"/>
</dbReference>
<dbReference type="Proteomes" id="UP001154420">
    <property type="component" value="Unassembled WGS sequence"/>
</dbReference>
<protein>
    <recommendedName>
        <fullName evidence="2">Prepilin type IV endopeptidase peptidase domain-containing protein</fullName>
    </recommendedName>
</protein>
<name>A0A9X5BI44_9FIRM</name>
<evidence type="ECO:0000313" key="4">
    <source>
        <dbReference type="Proteomes" id="UP001154420"/>
    </source>
</evidence>
<evidence type="ECO:0000313" key="3">
    <source>
        <dbReference type="EMBL" id="NBJ94188.1"/>
    </source>
</evidence>
<keyword evidence="4" id="KW-1185">Reference proteome</keyword>
<dbReference type="Pfam" id="PF01478">
    <property type="entry name" value="Peptidase_A24"/>
    <property type="match status" value="1"/>
</dbReference>
<gene>
    <name evidence="3" type="ORF">D5281_16745</name>
</gene>
<feature type="transmembrane region" description="Helical" evidence="1">
    <location>
        <begin position="90"/>
        <end position="114"/>
    </location>
</feature>
<keyword evidence="1" id="KW-0472">Membrane</keyword>
<proteinExistence type="predicted"/>
<feature type="domain" description="Prepilin type IV endopeptidase peptidase" evidence="2">
    <location>
        <begin position="7"/>
        <end position="109"/>
    </location>
</feature>
<organism evidence="3 4">
    <name type="scientific">Parablautia muri</name>
    <dbReference type="NCBI Taxonomy" id="2320879"/>
    <lineage>
        <taxon>Bacteria</taxon>
        <taxon>Bacillati</taxon>
        <taxon>Bacillota</taxon>
        <taxon>Clostridia</taxon>
        <taxon>Lachnospirales</taxon>
        <taxon>Lachnospiraceae</taxon>
        <taxon>Parablautia</taxon>
    </lineage>
</organism>
<accession>A0A9X5BI44</accession>
<sequence length="138" mass="15394">MSEIAYCIGLFFLAELSVEDIKTKEISINKVIFFIFLGFLFRLIAGEFNWNEISGCLIPGSILLLLSFLTDESIGYGDGMTVVALGLWTGGWFTAFVVWIGITLSGIWGGICLFRRKKETIPFLPFLLLGMEVAFVYA</sequence>
<evidence type="ECO:0000256" key="1">
    <source>
        <dbReference type="SAM" id="Phobius"/>
    </source>
</evidence>
<dbReference type="InterPro" id="IPR000045">
    <property type="entry name" value="Prepilin_IV_endopep_pep"/>
</dbReference>
<dbReference type="GO" id="GO:0004190">
    <property type="term" value="F:aspartic-type endopeptidase activity"/>
    <property type="evidence" value="ECO:0007669"/>
    <property type="project" value="InterPro"/>
</dbReference>
<dbReference type="RefSeq" id="WP_160561226.1">
    <property type="nucleotide sequence ID" value="NZ_QZDT01000032.1"/>
</dbReference>
<dbReference type="GO" id="GO:0016020">
    <property type="term" value="C:membrane"/>
    <property type="evidence" value="ECO:0007669"/>
    <property type="project" value="InterPro"/>
</dbReference>
<comment type="caution">
    <text evidence="3">The sequence shown here is derived from an EMBL/GenBank/DDBJ whole genome shotgun (WGS) entry which is preliminary data.</text>
</comment>
<keyword evidence="1" id="KW-0812">Transmembrane</keyword>
<dbReference type="AlphaFoldDB" id="A0A9X5BI44"/>
<evidence type="ECO:0000259" key="2">
    <source>
        <dbReference type="Pfam" id="PF01478"/>
    </source>
</evidence>
<keyword evidence="1" id="KW-1133">Transmembrane helix</keyword>